<dbReference type="PROSITE" id="PS51760">
    <property type="entry name" value="GH10_2"/>
    <property type="match status" value="1"/>
</dbReference>
<dbReference type="InterPro" id="IPR017853">
    <property type="entry name" value="GH"/>
</dbReference>
<name>B0SWF4_CAUSK</name>
<dbReference type="eggNOG" id="COG3693">
    <property type="taxonomic scope" value="Bacteria"/>
</dbReference>
<keyword evidence="4" id="KW-0732">Signal</keyword>
<evidence type="ECO:0000256" key="6">
    <source>
        <dbReference type="ARBA" id="ARBA00023277"/>
    </source>
</evidence>
<evidence type="ECO:0000256" key="7">
    <source>
        <dbReference type="ARBA" id="ARBA00023295"/>
    </source>
</evidence>
<keyword evidence="6 10" id="KW-0119">Carbohydrate metabolism</keyword>
<accession>B0SWF4</accession>
<feature type="region of interest" description="Disordered" evidence="11">
    <location>
        <begin position="1"/>
        <end position="29"/>
    </location>
</feature>
<dbReference type="EC" id="3.2.1.8" evidence="10"/>
<dbReference type="KEGG" id="cak:Caul_1021"/>
<dbReference type="PANTHER" id="PTHR31490">
    <property type="entry name" value="GLYCOSYL HYDROLASE"/>
    <property type="match status" value="1"/>
</dbReference>
<evidence type="ECO:0000256" key="11">
    <source>
        <dbReference type="SAM" id="MobiDB-lite"/>
    </source>
</evidence>
<organism evidence="13">
    <name type="scientific">Caulobacter sp. (strain K31)</name>
    <dbReference type="NCBI Taxonomy" id="366602"/>
    <lineage>
        <taxon>Bacteria</taxon>
        <taxon>Pseudomonadati</taxon>
        <taxon>Pseudomonadota</taxon>
        <taxon>Alphaproteobacteria</taxon>
        <taxon>Caulobacterales</taxon>
        <taxon>Caulobacteraceae</taxon>
        <taxon>Caulobacter</taxon>
    </lineage>
</organism>
<dbReference type="EMBL" id="CP000927">
    <property type="protein sequence ID" value="ABZ70151.1"/>
    <property type="molecule type" value="Genomic_DNA"/>
</dbReference>
<dbReference type="Pfam" id="PF00331">
    <property type="entry name" value="Glyco_hydro_10"/>
    <property type="match status" value="1"/>
</dbReference>
<evidence type="ECO:0000256" key="3">
    <source>
        <dbReference type="ARBA" id="ARBA00022651"/>
    </source>
</evidence>
<evidence type="ECO:0000313" key="13">
    <source>
        <dbReference type="EMBL" id="ABZ70151.1"/>
    </source>
</evidence>
<keyword evidence="5 10" id="KW-0378">Hydrolase</keyword>
<dbReference type="AlphaFoldDB" id="B0SWF4"/>
<evidence type="ECO:0000256" key="2">
    <source>
        <dbReference type="ARBA" id="ARBA00007495"/>
    </source>
</evidence>
<feature type="active site" description="Nucleophile" evidence="9">
    <location>
        <position position="301"/>
    </location>
</feature>
<dbReference type="Gene3D" id="3.20.20.80">
    <property type="entry name" value="Glycosidases"/>
    <property type="match status" value="1"/>
</dbReference>
<comment type="catalytic activity">
    <reaction evidence="1 10">
        <text>Endohydrolysis of (1-&gt;4)-beta-D-xylosidic linkages in xylans.</text>
        <dbReference type="EC" id="3.2.1.8"/>
    </reaction>
</comment>
<keyword evidence="8 10" id="KW-0624">Polysaccharide degradation</keyword>
<evidence type="ECO:0000256" key="10">
    <source>
        <dbReference type="RuleBase" id="RU361174"/>
    </source>
</evidence>
<sequence length="388" mass="42409">MDDSARDTPSVAPRQLPQEGSIYHVDPPPLGEVAQRAGGSLSRRTVLMSALALSACGPKAQGQPIPGDLPPLKAIAPFRIGSCVQALHLDDPALAALLAREVNQLTPEWEMKMEYIVQPDGSFRFDAPDRIAAFARAHGMGLLGHTLIWYAQVPPAFERLDESRISFVDAYRNYILAVAGRYRGQAVGWDVVNEAVAEDGDGWRDSLWSQRLGDFEHIALAYRTAREADPHATLLLNDYNLEYYPKKRATFLKLAERLLASGAPLTGLGTQMHVAADIAPGQITTMIRELASLGLPIHVSELDVSLTRSETKFLSRAELQRRQAAVYAETAEAFMALPQRQRFAFTLWGLRDRDSWLRAENAGDAPAPFDDAGRPKAGAAALAGAFKA</sequence>
<evidence type="ECO:0000259" key="12">
    <source>
        <dbReference type="PROSITE" id="PS51760"/>
    </source>
</evidence>
<dbReference type="CAZy" id="GH10">
    <property type="family name" value="Glycoside Hydrolase Family 10"/>
</dbReference>
<dbReference type="PROSITE" id="PS00591">
    <property type="entry name" value="GH10_1"/>
    <property type="match status" value="1"/>
</dbReference>
<proteinExistence type="inferred from homology"/>
<dbReference type="PRINTS" id="PR00134">
    <property type="entry name" value="GLHYDRLASE10"/>
</dbReference>
<dbReference type="GO" id="GO:0045493">
    <property type="term" value="P:xylan catabolic process"/>
    <property type="evidence" value="ECO:0007669"/>
    <property type="project" value="UniProtKB-KW"/>
</dbReference>
<dbReference type="SMART" id="SM00633">
    <property type="entry name" value="Glyco_10"/>
    <property type="match status" value="1"/>
</dbReference>
<evidence type="ECO:0000256" key="8">
    <source>
        <dbReference type="ARBA" id="ARBA00023326"/>
    </source>
</evidence>
<evidence type="ECO:0000256" key="4">
    <source>
        <dbReference type="ARBA" id="ARBA00022729"/>
    </source>
</evidence>
<comment type="similarity">
    <text evidence="2 10">Belongs to the glycosyl hydrolase 10 (cellulase F) family.</text>
</comment>
<feature type="domain" description="GH10" evidence="12">
    <location>
        <begin position="66"/>
        <end position="385"/>
    </location>
</feature>
<dbReference type="STRING" id="366602.Caul_1021"/>
<evidence type="ECO:0000256" key="1">
    <source>
        <dbReference type="ARBA" id="ARBA00000681"/>
    </source>
</evidence>
<keyword evidence="3 13" id="KW-0858">Xylan degradation</keyword>
<evidence type="ECO:0000256" key="9">
    <source>
        <dbReference type="PROSITE-ProRule" id="PRU10061"/>
    </source>
</evidence>
<keyword evidence="7 10" id="KW-0326">Glycosidase</keyword>
<dbReference type="InterPro" id="IPR001000">
    <property type="entry name" value="GH10_dom"/>
</dbReference>
<dbReference type="HOGENOM" id="CLU_020161_6_1_5"/>
<dbReference type="GO" id="GO:0031176">
    <property type="term" value="F:endo-1,4-beta-xylanase activity"/>
    <property type="evidence" value="ECO:0007669"/>
    <property type="project" value="UniProtKB-EC"/>
</dbReference>
<evidence type="ECO:0000256" key="5">
    <source>
        <dbReference type="ARBA" id="ARBA00022801"/>
    </source>
</evidence>
<dbReference type="SUPFAM" id="SSF51445">
    <property type="entry name" value="(Trans)glycosidases"/>
    <property type="match status" value="1"/>
</dbReference>
<dbReference type="PANTHER" id="PTHR31490:SF88">
    <property type="entry name" value="BETA-XYLANASE"/>
    <property type="match status" value="1"/>
</dbReference>
<dbReference type="InterPro" id="IPR031158">
    <property type="entry name" value="GH10_AS"/>
</dbReference>
<gene>
    <name evidence="13" type="ordered locus">Caul_1021</name>
</gene>
<protein>
    <recommendedName>
        <fullName evidence="10">Beta-xylanase</fullName>
        <ecNumber evidence="10">3.2.1.8</ecNumber>
    </recommendedName>
</protein>
<dbReference type="InterPro" id="IPR044846">
    <property type="entry name" value="GH10"/>
</dbReference>
<reference evidence="13" key="1">
    <citation type="submission" date="2008-01" db="EMBL/GenBank/DDBJ databases">
        <title>Complete sequence of chromosome of Caulobacter sp. K31.</title>
        <authorList>
            <consortium name="US DOE Joint Genome Institute"/>
            <person name="Copeland A."/>
            <person name="Lucas S."/>
            <person name="Lapidus A."/>
            <person name="Barry K."/>
            <person name="Glavina del Rio T."/>
            <person name="Dalin E."/>
            <person name="Tice H."/>
            <person name="Pitluck S."/>
            <person name="Bruce D."/>
            <person name="Goodwin L."/>
            <person name="Thompson L.S."/>
            <person name="Brettin T."/>
            <person name="Detter J.C."/>
            <person name="Han C."/>
            <person name="Schmutz J."/>
            <person name="Larimer F."/>
            <person name="Land M."/>
            <person name="Hauser L."/>
            <person name="Kyrpides N."/>
            <person name="Kim E."/>
            <person name="Stephens C."/>
            <person name="Richardson P."/>
        </authorList>
    </citation>
    <scope>NUCLEOTIDE SEQUENCE [LARGE SCALE GENOMIC DNA]</scope>
    <source>
        <strain evidence="13">K31</strain>
    </source>
</reference>